<comment type="caution">
    <text evidence="1">The sequence shown here is derived from an EMBL/GenBank/DDBJ whole genome shotgun (WGS) entry which is preliminary data.</text>
</comment>
<organism evidence="1 2">
    <name type="scientific">Prunus dulcis</name>
    <name type="common">Almond</name>
    <name type="synonym">Amygdalus dulcis</name>
    <dbReference type="NCBI Taxonomy" id="3755"/>
    <lineage>
        <taxon>Eukaryota</taxon>
        <taxon>Viridiplantae</taxon>
        <taxon>Streptophyta</taxon>
        <taxon>Embryophyta</taxon>
        <taxon>Tracheophyta</taxon>
        <taxon>Spermatophyta</taxon>
        <taxon>Magnoliopsida</taxon>
        <taxon>eudicotyledons</taxon>
        <taxon>Gunneridae</taxon>
        <taxon>Pentapetalae</taxon>
        <taxon>rosids</taxon>
        <taxon>fabids</taxon>
        <taxon>Rosales</taxon>
        <taxon>Rosaceae</taxon>
        <taxon>Amygdaloideae</taxon>
        <taxon>Amygdaleae</taxon>
        <taxon>Prunus</taxon>
    </lineage>
</organism>
<name>A0AAD4Z7G0_PRUDU</name>
<dbReference type="AlphaFoldDB" id="A0AAD4Z7G0"/>
<sequence>MNKMNKSDLNIVQLLKKFDSDTKSFKLGTKSFQITANIVTEILGLPNEGEIVKLANDRYTATFRTRHFGAKGKPSKTMVEEELQKTIALCHRMNFSKSSFHAA</sequence>
<reference evidence="1 2" key="1">
    <citation type="journal article" date="2022" name="G3 (Bethesda)">
        <title>Whole-genome sequence and methylome profiling of the almond [Prunus dulcis (Mill.) D.A. Webb] cultivar 'Nonpareil'.</title>
        <authorList>
            <person name="D'Amico-Willman K.M."/>
            <person name="Ouma W.Z."/>
            <person name="Meulia T."/>
            <person name="Sideli G.M."/>
            <person name="Gradziel T.M."/>
            <person name="Fresnedo-Ramirez J."/>
        </authorList>
    </citation>
    <scope>NUCLEOTIDE SEQUENCE [LARGE SCALE GENOMIC DNA]</scope>
    <source>
        <strain evidence="1">Clone GOH B32 T37-40</strain>
    </source>
</reference>
<dbReference type="Proteomes" id="UP001054821">
    <property type="component" value="Chromosome 4"/>
</dbReference>
<accession>A0AAD4Z7G0</accession>
<evidence type="ECO:0000313" key="1">
    <source>
        <dbReference type="EMBL" id="KAI5335725.1"/>
    </source>
</evidence>
<keyword evidence="2" id="KW-1185">Reference proteome</keyword>
<dbReference type="EMBL" id="JAJFAZ020000004">
    <property type="protein sequence ID" value="KAI5335725.1"/>
    <property type="molecule type" value="Genomic_DNA"/>
</dbReference>
<evidence type="ECO:0000313" key="2">
    <source>
        <dbReference type="Proteomes" id="UP001054821"/>
    </source>
</evidence>
<proteinExistence type="predicted"/>
<protein>
    <submittedName>
        <fullName evidence="1">Uncharacterized protein</fullName>
    </submittedName>
</protein>
<gene>
    <name evidence="1" type="ORF">L3X38_025859</name>
</gene>